<dbReference type="OrthoDB" id="9784230at2"/>
<dbReference type="PANTHER" id="PTHR34296">
    <property type="entry name" value="TRANSCRIPTIONAL ACTIVATOR PROTEIN MED"/>
    <property type="match status" value="1"/>
</dbReference>
<dbReference type="PANTHER" id="PTHR34296:SF2">
    <property type="entry name" value="ABC TRANSPORTER GUANOSINE-BINDING PROTEIN NUPN"/>
    <property type="match status" value="1"/>
</dbReference>
<dbReference type="InterPro" id="IPR050957">
    <property type="entry name" value="BMP_lipoprotein"/>
</dbReference>
<dbReference type="Proteomes" id="UP000014012">
    <property type="component" value="Unassembled WGS sequence"/>
</dbReference>
<evidence type="ECO:0000256" key="2">
    <source>
        <dbReference type="ARBA" id="ARBA00008610"/>
    </source>
</evidence>
<dbReference type="STRING" id="703.SAMEA2665130_02432"/>
<keyword evidence="3" id="KW-1003">Cell membrane</keyword>
<dbReference type="HOGENOM" id="CLU_038813_0_0_6"/>
<organism evidence="9 10">
    <name type="scientific">Plesiomonas shigelloides 302-73</name>
    <dbReference type="NCBI Taxonomy" id="1315976"/>
    <lineage>
        <taxon>Bacteria</taxon>
        <taxon>Pseudomonadati</taxon>
        <taxon>Pseudomonadota</taxon>
        <taxon>Gammaproteobacteria</taxon>
        <taxon>Enterobacterales</taxon>
        <taxon>Enterobacteriaceae</taxon>
        <taxon>Plesiomonas</taxon>
    </lineage>
</organism>
<evidence type="ECO:0000256" key="7">
    <source>
        <dbReference type="SAM" id="SignalP"/>
    </source>
</evidence>
<sequence length="331" mass="36019">MKKGVFLLSVLTVLLSSVSHAQTLKPSVIYDMGGKFDKSFNQSAYNGAEQFKKETGINYGEFEITNEAQREQAMLRMAQKGFSPIVAVGFQQAPVIEKVAKQFPNTQFVLIDAVLDMPNVRSVVFKDQEGAFLVGALAAMKSQSQHVGFIGGMDIPLIRNFACGFEQGAKYQQPALKVQVNMTGSTPSAWNDPTKGAELAKAQFDQGVDVVFAAAGGTGVGIYQAAADGKKYAIGVDSNQNYLHPGVMLSSMVKRVDVAVYNAFKDAQDGKFTAGEQSLGLKEQGVGWALDEYNRPLVTPEMEKQMNDLRQAVIDGKVKVHDYNLTQSCQY</sequence>
<dbReference type="CDD" id="cd06354">
    <property type="entry name" value="PBP1_PrnA-like"/>
    <property type="match status" value="1"/>
</dbReference>
<protein>
    <submittedName>
        <fullName evidence="9">Basic membrane lipoprotein</fullName>
    </submittedName>
</protein>
<comment type="subcellular location">
    <subcellularLocation>
        <location evidence="1">Cell membrane</location>
        <topology evidence="1">Lipid-anchor</topology>
    </subcellularLocation>
</comment>
<dbReference type="Gene3D" id="3.40.50.2300">
    <property type="match status" value="2"/>
</dbReference>
<feature type="chain" id="PRO_5004451363" evidence="7">
    <location>
        <begin position="22"/>
        <end position="331"/>
    </location>
</feature>
<evidence type="ECO:0000256" key="5">
    <source>
        <dbReference type="ARBA" id="ARBA00023136"/>
    </source>
</evidence>
<keyword evidence="6 9" id="KW-0449">Lipoprotein</keyword>
<dbReference type="Pfam" id="PF02608">
    <property type="entry name" value="Bmp"/>
    <property type="match status" value="1"/>
</dbReference>
<name>R8AN60_PLESH</name>
<dbReference type="GO" id="GO:0005886">
    <property type="term" value="C:plasma membrane"/>
    <property type="evidence" value="ECO:0007669"/>
    <property type="project" value="UniProtKB-SubCell"/>
</dbReference>
<dbReference type="EMBL" id="AQQO01000358">
    <property type="protein sequence ID" value="EON87784.1"/>
    <property type="molecule type" value="Genomic_DNA"/>
</dbReference>
<proteinExistence type="inferred from homology"/>
<dbReference type="RefSeq" id="WP_010864441.1">
    <property type="nucleotide sequence ID" value="NZ_KB944511.1"/>
</dbReference>
<keyword evidence="5" id="KW-0472">Membrane</keyword>
<dbReference type="InterPro" id="IPR028082">
    <property type="entry name" value="Peripla_BP_I"/>
</dbReference>
<dbReference type="PATRIC" id="fig|1315976.3.peg.2715"/>
<evidence type="ECO:0000313" key="9">
    <source>
        <dbReference type="EMBL" id="EON87784.1"/>
    </source>
</evidence>
<dbReference type="InterPro" id="IPR003760">
    <property type="entry name" value="PnrA-like"/>
</dbReference>
<gene>
    <name evidence="9" type="ORF">PLESHI_14201</name>
</gene>
<evidence type="ECO:0000259" key="8">
    <source>
        <dbReference type="Pfam" id="PF02608"/>
    </source>
</evidence>
<evidence type="ECO:0000313" key="10">
    <source>
        <dbReference type="Proteomes" id="UP000014012"/>
    </source>
</evidence>
<reference evidence="9 10" key="1">
    <citation type="journal article" date="2013" name="Genome Announc.">
        <title>Genome Sequence of Plesiomonas shigelloides Strain 302-73 (Serotype O1).</title>
        <authorList>
            <person name="Pique N."/>
            <person name="Aquilini E."/>
            <person name="Alioto T."/>
            <person name="Minana-Galbis D."/>
            <person name="Tomas J.M."/>
        </authorList>
    </citation>
    <scope>NUCLEOTIDE SEQUENCE [LARGE SCALE GENOMIC DNA]</scope>
    <source>
        <strain evidence="9 10">302-73</strain>
    </source>
</reference>
<comment type="caution">
    <text evidence="9">The sequence shown here is derived from an EMBL/GenBank/DDBJ whole genome shotgun (WGS) entry which is preliminary data.</text>
</comment>
<evidence type="ECO:0000256" key="6">
    <source>
        <dbReference type="ARBA" id="ARBA00023288"/>
    </source>
</evidence>
<evidence type="ECO:0000256" key="3">
    <source>
        <dbReference type="ARBA" id="ARBA00022475"/>
    </source>
</evidence>
<comment type="similarity">
    <text evidence="2">Belongs to the BMP lipoprotein family.</text>
</comment>
<keyword evidence="10" id="KW-1185">Reference proteome</keyword>
<keyword evidence="4 7" id="KW-0732">Signal</keyword>
<accession>R8AN60</accession>
<feature type="domain" description="ABC transporter substrate-binding protein PnrA-like" evidence="8">
    <location>
        <begin position="33"/>
        <end position="320"/>
    </location>
</feature>
<evidence type="ECO:0000256" key="1">
    <source>
        <dbReference type="ARBA" id="ARBA00004193"/>
    </source>
</evidence>
<feature type="signal peptide" evidence="7">
    <location>
        <begin position="1"/>
        <end position="21"/>
    </location>
</feature>
<dbReference type="SUPFAM" id="SSF53822">
    <property type="entry name" value="Periplasmic binding protein-like I"/>
    <property type="match status" value="1"/>
</dbReference>
<dbReference type="AlphaFoldDB" id="R8AN60"/>
<evidence type="ECO:0000256" key="4">
    <source>
        <dbReference type="ARBA" id="ARBA00022729"/>
    </source>
</evidence>